<dbReference type="EMBL" id="VFIY01000015">
    <property type="protein sequence ID" value="TPD59077.1"/>
    <property type="molecule type" value="Genomic_DNA"/>
</dbReference>
<evidence type="ECO:0000256" key="3">
    <source>
        <dbReference type="PIRSR" id="PIRSR016184-1"/>
    </source>
</evidence>
<dbReference type="PANTHER" id="PTHR13774:SF39">
    <property type="entry name" value="BIOSYNTHESIS PROTEIN, PUTATIVE-RELATED"/>
    <property type="match status" value="1"/>
</dbReference>
<dbReference type="PANTHER" id="PTHR13774">
    <property type="entry name" value="PHENAZINE BIOSYNTHESIS PROTEIN"/>
    <property type="match status" value="1"/>
</dbReference>
<evidence type="ECO:0000313" key="5">
    <source>
        <dbReference type="Proteomes" id="UP000319148"/>
    </source>
</evidence>
<dbReference type="SUPFAM" id="SSF54506">
    <property type="entry name" value="Diaminopimelate epimerase-like"/>
    <property type="match status" value="1"/>
</dbReference>
<dbReference type="InterPro" id="IPR003719">
    <property type="entry name" value="Phenazine_PhzF-like"/>
</dbReference>
<gene>
    <name evidence="4" type="ORF">FIV46_12645</name>
</gene>
<feature type="active site" evidence="3">
    <location>
        <position position="46"/>
    </location>
</feature>
<dbReference type="NCBIfam" id="TIGR00654">
    <property type="entry name" value="PhzF_family"/>
    <property type="match status" value="1"/>
</dbReference>
<sequence length="280" mass="30071">MTLELFRKAAFTDGQNGGNNAGVAICSALPPEEEMQQIAADVGYSETAFAEKRDDGSWRVRYFTPEMEINFCGHATIALGAVFGELFGPATYPLILNDREITVAANEDGSATLVSPGTSSQALEENLKTQIMTAFSLTDSDLDPAIPPALVNAGNNHVLLPVNSRECVAQMSYPFEEMRSLQQKEGIPTIILLWRENEQTLHMRNAFAYGGLVEDPATGSAAAAVAGYFRKAGLMDFGHGPARLVFHQGDDMGIPCRLIADIPEEPGSGISLTGTVRSID</sequence>
<name>A0A501PG99_9PROT</name>
<evidence type="ECO:0000313" key="4">
    <source>
        <dbReference type="EMBL" id="TPD59077.1"/>
    </source>
</evidence>
<proteinExistence type="inferred from homology"/>
<evidence type="ECO:0000256" key="1">
    <source>
        <dbReference type="ARBA" id="ARBA00008270"/>
    </source>
</evidence>
<dbReference type="Pfam" id="PF02567">
    <property type="entry name" value="PhzC-PhzF"/>
    <property type="match status" value="1"/>
</dbReference>
<protein>
    <submittedName>
        <fullName evidence="4">PhzF family phenazine biosynthesis protein</fullName>
    </submittedName>
</protein>
<dbReference type="RefSeq" id="WP_139941296.1">
    <property type="nucleotide sequence ID" value="NZ_JBHSYP010000002.1"/>
</dbReference>
<keyword evidence="5" id="KW-1185">Reference proteome</keyword>
<dbReference type="PIRSF" id="PIRSF016184">
    <property type="entry name" value="PhzC_PhzF"/>
    <property type="match status" value="1"/>
</dbReference>
<accession>A0A501PG99</accession>
<dbReference type="Proteomes" id="UP000319148">
    <property type="component" value="Unassembled WGS sequence"/>
</dbReference>
<dbReference type="OrthoDB" id="9788221at2"/>
<organism evidence="4 5">
    <name type="scientific">Emcibacter nanhaiensis</name>
    <dbReference type="NCBI Taxonomy" id="1505037"/>
    <lineage>
        <taxon>Bacteria</taxon>
        <taxon>Pseudomonadati</taxon>
        <taxon>Pseudomonadota</taxon>
        <taxon>Alphaproteobacteria</taxon>
        <taxon>Emcibacterales</taxon>
        <taxon>Emcibacteraceae</taxon>
        <taxon>Emcibacter</taxon>
    </lineage>
</organism>
<evidence type="ECO:0000256" key="2">
    <source>
        <dbReference type="ARBA" id="ARBA00023235"/>
    </source>
</evidence>
<keyword evidence="2" id="KW-0413">Isomerase</keyword>
<dbReference type="Gene3D" id="3.10.310.10">
    <property type="entry name" value="Diaminopimelate Epimerase, Chain A, domain 1"/>
    <property type="match status" value="2"/>
</dbReference>
<dbReference type="GO" id="GO:0005737">
    <property type="term" value="C:cytoplasm"/>
    <property type="evidence" value="ECO:0007669"/>
    <property type="project" value="TreeGrafter"/>
</dbReference>
<reference evidence="5" key="1">
    <citation type="submission" date="2019-06" db="EMBL/GenBank/DDBJ databases">
        <title>The complete genome of Emcibacter congregatus ZYLT.</title>
        <authorList>
            <person name="Zhao Z."/>
        </authorList>
    </citation>
    <scope>NUCLEOTIDE SEQUENCE [LARGE SCALE GENOMIC DNA]</scope>
    <source>
        <strain evidence="5">MCCC 1A06723</strain>
    </source>
</reference>
<dbReference type="AlphaFoldDB" id="A0A501PG99"/>
<dbReference type="GO" id="GO:0016853">
    <property type="term" value="F:isomerase activity"/>
    <property type="evidence" value="ECO:0007669"/>
    <property type="project" value="UniProtKB-KW"/>
</dbReference>
<comment type="similarity">
    <text evidence="1">Belongs to the PhzF family.</text>
</comment>
<comment type="caution">
    <text evidence="4">The sequence shown here is derived from an EMBL/GenBank/DDBJ whole genome shotgun (WGS) entry which is preliminary data.</text>
</comment>